<evidence type="ECO:0000256" key="1">
    <source>
        <dbReference type="SAM" id="MobiDB-lite"/>
    </source>
</evidence>
<reference evidence="3 4" key="1">
    <citation type="submission" date="2019-02" db="EMBL/GenBank/DDBJ databases">
        <title>Kribbella capetownensis sp. nov. and Kribbella speibonae sp. nov., isolated from soil.</title>
        <authorList>
            <person name="Curtis S.M."/>
            <person name="Norton I."/>
            <person name="Everest G.J."/>
            <person name="Meyers P.R."/>
        </authorList>
    </citation>
    <scope>NUCLEOTIDE SEQUENCE [LARGE SCALE GENOMIC DNA]</scope>
    <source>
        <strain evidence="3 4">NRRL B-24813</strain>
    </source>
</reference>
<dbReference type="AlphaFoldDB" id="A0A4R0K932"/>
<dbReference type="OrthoDB" id="3816748at2"/>
<dbReference type="RefSeq" id="WP_131363393.1">
    <property type="nucleotide sequence ID" value="NZ_SJKB01000013.1"/>
</dbReference>
<keyword evidence="4" id="KW-1185">Reference proteome</keyword>
<evidence type="ECO:0000256" key="2">
    <source>
        <dbReference type="SAM" id="Phobius"/>
    </source>
</evidence>
<name>A0A4R0K932_9ACTN</name>
<dbReference type="Proteomes" id="UP000291144">
    <property type="component" value="Unassembled WGS sequence"/>
</dbReference>
<evidence type="ECO:0000313" key="3">
    <source>
        <dbReference type="EMBL" id="TCC56189.1"/>
    </source>
</evidence>
<keyword evidence="2" id="KW-0472">Membrane</keyword>
<feature type="region of interest" description="Disordered" evidence="1">
    <location>
        <begin position="63"/>
        <end position="106"/>
    </location>
</feature>
<comment type="caution">
    <text evidence="3">The sequence shown here is derived from an EMBL/GenBank/DDBJ whole genome shotgun (WGS) entry which is preliminary data.</text>
</comment>
<protein>
    <submittedName>
        <fullName evidence="3">Uncharacterized protein</fullName>
    </submittedName>
</protein>
<keyword evidence="2" id="KW-0812">Transmembrane</keyword>
<proteinExistence type="predicted"/>
<evidence type="ECO:0000313" key="4">
    <source>
        <dbReference type="Proteomes" id="UP000291144"/>
    </source>
</evidence>
<gene>
    <name evidence="3" type="ORF">E0H73_34110</name>
</gene>
<dbReference type="EMBL" id="SJKB01000013">
    <property type="protein sequence ID" value="TCC56189.1"/>
    <property type="molecule type" value="Genomic_DNA"/>
</dbReference>
<feature type="compositionally biased region" description="Low complexity" evidence="1">
    <location>
        <begin position="68"/>
        <end position="81"/>
    </location>
</feature>
<feature type="transmembrane region" description="Helical" evidence="2">
    <location>
        <begin position="39"/>
        <end position="60"/>
    </location>
</feature>
<organism evidence="3 4">
    <name type="scientific">Kribbella pittospori</name>
    <dbReference type="NCBI Taxonomy" id="722689"/>
    <lineage>
        <taxon>Bacteria</taxon>
        <taxon>Bacillati</taxon>
        <taxon>Actinomycetota</taxon>
        <taxon>Actinomycetes</taxon>
        <taxon>Propionibacteriales</taxon>
        <taxon>Kribbellaceae</taxon>
        <taxon>Kribbella</taxon>
    </lineage>
</organism>
<accession>A0A4R0K932</accession>
<keyword evidence="2" id="KW-1133">Transmembrane helix</keyword>
<sequence length="259" mass="27321">MTDLKDLLDDAAGAEPGVTDADLSADLNRGRRALRRRRATGIAGGAVATALVIGVGWSLLPSGTATDGSPEPAGPTTAAAPTPTPMPSRSPGQVIGGLPSDHRPPAPVPSTPVALVANTKAFPGPITCGLIPQGWAVKLVGTKQNGDPSQQDLTDPNLQNPEQYHAESRYMRIRASQLMDEGEGLTADKYSTPWTDLPKVRAGKNEAVITPGNSRNGRRELFVRQGKSIRVVVVSNSAYNLGWDQATLLRFAGSCHYKK</sequence>
<feature type="region of interest" description="Disordered" evidence="1">
    <location>
        <begin position="1"/>
        <end position="22"/>
    </location>
</feature>